<sequence length="350" mass="40130">MKIQRNYGVDLLRLVLMYMVCMLHTLGHGGILYATEAGTIKFKVFWLMEIFSYCAVNGFAIISGYMSTDRPQKYEKLVDMWFQAFFYSFVISVLLTVAGGNIEVTKKEVISWAMPVAYDKFWYFTAFFALFFSIPILNRFVVKIDEKTAKKGIIILIILFGTWNLFANAFKVQNGYSAFWLMILYCIGAFAKKAKVFENKKTSTLLAIWGICILITWIMCVHYGNKIFVNYISPTMILSGLIMVVLFARIHLKGTIISRLSPLAFGIYLFQQNQIIWEKYLNNAFSFVLNKSVVVGVLYAIICAGAIFIIGLCVEFVRSKYVGILKVHQISKRIVSFIQYLLEKAIILFD</sequence>
<reference evidence="3 4" key="1">
    <citation type="submission" date="2024-03" db="EMBL/GenBank/DDBJ databases">
        <title>Human intestinal bacterial collection.</title>
        <authorList>
            <person name="Pauvert C."/>
            <person name="Hitch T.C.A."/>
            <person name="Clavel T."/>
        </authorList>
    </citation>
    <scope>NUCLEOTIDE SEQUENCE [LARGE SCALE GENOMIC DNA]</scope>
    <source>
        <strain evidence="3 4">CLA-AA-H190</strain>
    </source>
</reference>
<feature type="domain" description="Acyltransferase 3" evidence="2">
    <location>
        <begin position="6"/>
        <end position="309"/>
    </location>
</feature>
<keyword evidence="4" id="KW-1185">Reference proteome</keyword>
<keyword evidence="3" id="KW-0808">Transferase</keyword>
<keyword evidence="1" id="KW-0812">Transmembrane</keyword>
<evidence type="ECO:0000256" key="1">
    <source>
        <dbReference type="SAM" id="Phobius"/>
    </source>
</evidence>
<feature type="transmembrane region" description="Helical" evidence="1">
    <location>
        <begin position="80"/>
        <end position="101"/>
    </location>
</feature>
<feature type="transmembrane region" description="Helical" evidence="1">
    <location>
        <begin position="297"/>
        <end position="317"/>
    </location>
</feature>
<feature type="transmembrane region" description="Helical" evidence="1">
    <location>
        <begin position="231"/>
        <end position="248"/>
    </location>
</feature>
<feature type="transmembrane region" description="Helical" evidence="1">
    <location>
        <begin position="153"/>
        <end position="170"/>
    </location>
</feature>
<dbReference type="GO" id="GO:0016746">
    <property type="term" value="F:acyltransferase activity"/>
    <property type="evidence" value="ECO:0007669"/>
    <property type="project" value="UniProtKB-KW"/>
</dbReference>
<name>A0ABV1B774_9FIRM</name>
<keyword evidence="1" id="KW-1133">Transmembrane helix</keyword>
<organism evidence="3 4">
    <name type="scientific">Coprococcus intestinihominis</name>
    <dbReference type="NCBI Taxonomy" id="3133154"/>
    <lineage>
        <taxon>Bacteria</taxon>
        <taxon>Bacillati</taxon>
        <taxon>Bacillota</taxon>
        <taxon>Clostridia</taxon>
        <taxon>Lachnospirales</taxon>
        <taxon>Lachnospiraceae</taxon>
        <taxon>Coprococcus</taxon>
    </lineage>
</organism>
<evidence type="ECO:0000313" key="3">
    <source>
        <dbReference type="EMBL" id="MEQ2366278.1"/>
    </source>
</evidence>
<accession>A0ABV1B774</accession>
<comment type="caution">
    <text evidence="3">The sequence shown here is derived from an EMBL/GenBank/DDBJ whole genome shotgun (WGS) entry which is preliminary data.</text>
</comment>
<feature type="transmembrane region" description="Helical" evidence="1">
    <location>
        <begin position="45"/>
        <end position="68"/>
    </location>
</feature>
<feature type="transmembrane region" description="Helical" evidence="1">
    <location>
        <begin position="176"/>
        <end position="192"/>
    </location>
</feature>
<dbReference type="InterPro" id="IPR002656">
    <property type="entry name" value="Acyl_transf_3_dom"/>
</dbReference>
<protein>
    <submittedName>
        <fullName evidence="3">Acyltransferase</fullName>
        <ecNumber evidence="3">2.3.1.-</ecNumber>
    </submittedName>
</protein>
<feature type="transmembrane region" description="Helical" evidence="1">
    <location>
        <begin position="12"/>
        <end position="33"/>
    </location>
</feature>
<gene>
    <name evidence="3" type="ORF">WMO25_14505</name>
</gene>
<dbReference type="Proteomes" id="UP001469749">
    <property type="component" value="Unassembled WGS sequence"/>
</dbReference>
<proteinExistence type="predicted"/>
<feature type="transmembrane region" description="Helical" evidence="1">
    <location>
        <begin position="204"/>
        <end position="225"/>
    </location>
</feature>
<feature type="transmembrane region" description="Helical" evidence="1">
    <location>
        <begin position="260"/>
        <end position="277"/>
    </location>
</feature>
<evidence type="ECO:0000313" key="4">
    <source>
        <dbReference type="Proteomes" id="UP001469749"/>
    </source>
</evidence>
<dbReference type="EC" id="2.3.1.-" evidence="3"/>
<dbReference type="Pfam" id="PF01757">
    <property type="entry name" value="Acyl_transf_3"/>
    <property type="match status" value="1"/>
</dbReference>
<evidence type="ECO:0000259" key="2">
    <source>
        <dbReference type="Pfam" id="PF01757"/>
    </source>
</evidence>
<keyword evidence="3" id="KW-0012">Acyltransferase</keyword>
<dbReference type="RefSeq" id="WP_349085892.1">
    <property type="nucleotide sequence ID" value="NZ_JBBMEK010000236.1"/>
</dbReference>
<dbReference type="EMBL" id="JBBMEK010000236">
    <property type="protein sequence ID" value="MEQ2366278.1"/>
    <property type="molecule type" value="Genomic_DNA"/>
</dbReference>
<keyword evidence="1" id="KW-0472">Membrane</keyword>
<feature type="transmembrane region" description="Helical" evidence="1">
    <location>
        <begin position="121"/>
        <end position="141"/>
    </location>
</feature>